<dbReference type="EMBL" id="BAAAWD010000015">
    <property type="protein sequence ID" value="GAA3025821.1"/>
    <property type="molecule type" value="Genomic_DNA"/>
</dbReference>
<feature type="compositionally biased region" description="Basic and acidic residues" evidence="1">
    <location>
        <begin position="35"/>
        <end position="44"/>
    </location>
</feature>
<feature type="compositionally biased region" description="Basic and acidic residues" evidence="1">
    <location>
        <begin position="103"/>
        <end position="112"/>
    </location>
</feature>
<evidence type="ECO:0000256" key="1">
    <source>
        <dbReference type="SAM" id="MobiDB-lite"/>
    </source>
</evidence>
<proteinExistence type="predicted"/>
<sequence>MSGVKSFDGDQVREGVGQVRSGDQHSQRGGGPRTEPAREYDRRAPARPQPPDSADDEDDGGQQQCAAAHQRRTALHGLPEFSAAAEQRGPRAEHGGVGAGHVGQRDEPRAAQ</sequence>
<keyword evidence="3" id="KW-1185">Reference proteome</keyword>
<reference evidence="2 3" key="1">
    <citation type="journal article" date="2019" name="Int. J. Syst. Evol. Microbiol.">
        <title>The Global Catalogue of Microorganisms (GCM) 10K type strain sequencing project: providing services to taxonomists for standard genome sequencing and annotation.</title>
        <authorList>
            <consortium name="The Broad Institute Genomics Platform"/>
            <consortium name="The Broad Institute Genome Sequencing Center for Infectious Disease"/>
            <person name="Wu L."/>
            <person name="Ma J."/>
        </authorList>
    </citation>
    <scope>NUCLEOTIDE SEQUENCE [LARGE SCALE GENOMIC DNA]</scope>
    <source>
        <strain evidence="2 3">JCM 3106</strain>
    </source>
</reference>
<protein>
    <submittedName>
        <fullName evidence="2">Uncharacterized protein</fullName>
    </submittedName>
</protein>
<evidence type="ECO:0000313" key="2">
    <source>
        <dbReference type="EMBL" id="GAA3025821.1"/>
    </source>
</evidence>
<comment type="caution">
    <text evidence="2">The sequence shown here is derived from an EMBL/GenBank/DDBJ whole genome shotgun (WGS) entry which is preliminary data.</text>
</comment>
<feature type="region of interest" description="Disordered" evidence="1">
    <location>
        <begin position="1"/>
        <end position="112"/>
    </location>
</feature>
<name>A0ABN3YF99_9ACTN</name>
<dbReference type="Proteomes" id="UP001499930">
    <property type="component" value="Unassembled WGS sequence"/>
</dbReference>
<organism evidence="2 3">
    <name type="scientific">Streptosporangium longisporum</name>
    <dbReference type="NCBI Taxonomy" id="46187"/>
    <lineage>
        <taxon>Bacteria</taxon>
        <taxon>Bacillati</taxon>
        <taxon>Actinomycetota</taxon>
        <taxon>Actinomycetes</taxon>
        <taxon>Streptosporangiales</taxon>
        <taxon>Streptosporangiaceae</taxon>
        <taxon>Streptosporangium</taxon>
    </lineage>
</organism>
<evidence type="ECO:0000313" key="3">
    <source>
        <dbReference type="Proteomes" id="UP001499930"/>
    </source>
</evidence>
<gene>
    <name evidence="2" type="ORF">GCM10017559_59470</name>
</gene>
<accession>A0ABN3YF99</accession>